<protein>
    <recommendedName>
        <fullName evidence="4">Lipopolysaccharide-assembly</fullName>
    </recommendedName>
</protein>
<gene>
    <name evidence="2" type="ORF">MFFC18_20390</name>
</gene>
<dbReference type="InterPro" id="IPR007485">
    <property type="entry name" value="LPS_assembly_LptE"/>
</dbReference>
<organism evidence="2 3">
    <name type="scientific">Mariniblastus fucicola</name>
    <dbReference type="NCBI Taxonomy" id="980251"/>
    <lineage>
        <taxon>Bacteria</taxon>
        <taxon>Pseudomonadati</taxon>
        <taxon>Planctomycetota</taxon>
        <taxon>Planctomycetia</taxon>
        <taxon>Pirellulales</taxon>
        <taxon>Pirellulaceae</taxon>
        <taxon>Mariniblastus</taxon>
    </lineage>
</organism>
<name>A0A5B9P797_9BACT</name>
<evidence type="ECO:0000256" key="1">
    <source>
        <dbReference type="SAM" id="SignalP"/>
    </source>
</evidence>
<accession>A0A5B9P797</accession>
<dbReference type="OrthoDB" id="270268at2"/>
<reference evidence="2 3" key="1">
    <citation type="submission" date="2019-08" db="EMBL/GenBank/DDBJ databases">
        <title>Deep-cultivation of Planctomycetes and their phenomic and genomic characterization uncovers novel biology.</title>
        <authorList>
            <person name="Wiegand S."/>
            <person name="Jogler M."/>
            <person name="Boedeker C."/>
            <person name="Pinto D."/>
            <person name="Vollmers J."/>
            <person name="Rivas-Marin E."/>
            <person name="Kohn T."/>
            <person name="Peeters S.H."/>
            <person name="Heuer A."/>
            <person name="Rast P."/>
            <person name="Oberbeckmann S."/>
            <person name="Bunk B."/>
            <person name="Jeske O."/>
            <person name="Meyerdierks A."/>
            <person name="Storesund J.E."/>
            <person name="Kallscheuer N."/>
            <person name="Luecker S."/>
            <person name="Lage O.M."/>
            <person name="Pohl T."/>
            <person name="Merkel B.J."/>
            <person name="Hornburger P."/>
            <person name="Mueller R.-W."/>
            <person name="Bruemmer F."/>
            <person name="Labrenz M."/>
            <person name="Spormann A.M."/>
            <person name="Op den Camp H."/>
            <person name="Overmann J."/>
            <person name="Amann R."/>
            <person name="Jetten M.S.M."/>
            <person name="Mascher T."/>
            <person name="Medema M.H."/>
            <person name="Devos D.P."/>
            <person name="Kaster A.-K."/>
            <person name="Ovreas L."/>
            <person name="Rohde M."/>
            <person name="Galperin M.Y."/>
            <person name="Jogler C."/>
        </authorList>
    </citation>
    <scope>NUCLEOTIDE SEQUENCE [LARGE SCALE GENOMIC DNA]</scope>
    <source>
        <strain evidence="2 3">FC18</strain>
    </source>
</reference>
<keyword evidence="3" id="KW-1185">Reference proteome</keyword>
<dbReference type="KEGG" id="mff:MFFC18_20390"/>
<dbReference type="Proteomes" id="UP000322214">
    <property type="component" value="Chromosome"/>
</dbReference>
<evidence type="ECO:0000313" key="3">
    <source>
        <dbReference type="Proteomes" id="UP000322214"/>
    </source>
</evidence>
<feature type="chain" id="PRO_5022917572" description="Lipopolysaccharide-assembly" evidence="1">
    <location>
        <begin position="28"/>
        <end position="179"/>
    </location>
</feature>
<keyword evidence="1" id="KW-0732">Signal</keyword>
<proteinExistence type="predicted"/>
<dbReference type="RefSeq" id="WP_075082279.1">
    <property type="nucleotide sequence ID" value="NZ_CP042912.1"/>
</dbReference>
<dbReference type="STRING" id="980251.GCA_001642875_03526"/>
<evidence type="ECO:0000313" key="2">
    <source>
        <dbReference type="EMBL" id="QEG22178.1"/>
    </source>
</evidence>
<feature type="signal peptide" evidence="1">
    <location>
        <begin position="1"/>
        <end position="27"/>
    </location>
</feature>
<sequence length="179" mass="20183" precursor="true">MTHQQVNLNRRRVAVAMFFLTAMVASANVGCRGYHLGNQYLYRSDIRTVHVAMLESESYRRFSGQRLTEAITKQIIATTPLTITEPALADSFITGRLIRESKSVTGETLTDEARSLDIAQRVEVSWVDRAGTPLMPRQTVRLDFDAELIPEGGQSLVTTQQEIIDRIAREVVGQMEMPW</sequence>
<dbReference type="EMBL" id="CP042912">
    <property type="protein sequence ID" value="QEG22178.1"/>
    <property type="molecule type" value="Genomic_DNA"/>
</dbReference>
<evidence type="ECO:0008006" key="4">
    <source>
        <dbReference type="Google" id="ProtNLM"/>
    </source>
</evidence>
<dbReference type="GO" id="GO:0043165">
    <property type="term" value="P:Gram-negative-bacterium-type cell outer membrane assembly"/>
    <property type="evidence" value="ECO:0007669"/>
    <property type="project" value="InterPro"/>
</dbReference>
<dbReference type="Pfam" id="PF04390">
    <property type="entry name" value="LptE"/>
    <property type="match status" value="1"/>
</dbReference>
<dbReference type="GO" id="GO:0019867">
    <property type="term" value="C:outer membrane"/>
    <property type="evidence" value="ECO:0007669"/>
    <property type="project" value="InterPro"/>
</dbReference>
<dbReference type="AlphaFoldDB" id="A0A5B9P797"/>